<proteinExistence type="predicted"/>
<organism evidence="3 5">
    <name type="scientific">Chryseobacterium jejuense</name>
    <dbReference type="NCBI Taxonomy" id="445960"/>
    <lineage>
        <taxon>Bacteria</taxon>
        <taxon>Pseudomonadati</taxon>
        <taxon>Bacteroidota</taxon>
        <taxon>Flavobacteriia</taxon>
        <taxon>Flavobacteriales</taxon>
        <taxon>Weeksellaceae</taxon>
        <taxon>Chryseobacterium group</taxon>
        <taxon>Chryseobacterium</taxon>
    </lineage>
</organism>
<accession>A0A2X2VPT1</accession>
<dbReference type="EMBL" id="UAWB01000002">
    <property type="protein sequence ID" value="SQB27641.1"/>
    <property type="molecule type" value="Genomic_DNA"/>
</dbReference>
<evidence type="ECO:0000313" key="3">
    <source>
        <dbReference type="EMBL" id="SQB27641.1"/>
    </source>
</evidence>
<reference evidence="2 4" key="1">
    <citation type="submission" date="2016-10" db="EMBL/GenBank/DDBJ databases">
        <authorList>
            <person name="Varghese N."/>
            <person name="Submissions S."/>
        </authorList>
    </citation>
    <scope>NUCLEOTIDE SEQUENCE [LARGE SCALE GENOMIC DNA]</scope>
    <source>
        <strain evidence="2 4">DSM 19299</strain>
    </source>
</reference>
<dbReference type="InterPro" id="IPR024311">
    <property type="entry name" value="Lipocalin-like"/>
</dbReference>
<feature type="domain" description="Lipocalin-like" evidence="1">
    <location>
        <begin position="40"/>
        <end position="135"/>
    </location>
</feature>
<dbReference type="EMBL" id="FNEG01000003">
    <property type="protein sequence ID" value="SDI84434.1"/>
    <property type="molecule type" value="Genomic_DNA"/>
</dbReference>
<gene>
    <name evidence="3" type="ORF">NCTC13492_01230</name>
    <name evidence="2" type="ORF">SAMN05421542_1995</name>
</gene>
<dbReference type="OrthoDB" id="199694at2"/>
<evidence type="ECO:0000313" key="5">
    <source>
        <dbReference type="Proteomes" id="UP000251670"/>
    </source>
</evidence>
<sequence length="137" mass="15423">MKQKIISLIALGILTACNPSSQNKSSGENSDLSLNTDAKTTELRGKWLQPIPGQEKEKQGFELHDNGVASSLNMHTLLYDQWRVSHDTLYLWYHTEGVQNMSNDIDTLLIKKLDNNQLTVTSLIGNSGMEQTYNKEK</sequence>
<dbReference type="RefSeq" id="WP_089735995.1">
    <property type="nucleotide sequence ID" value="NZ_FNEG01000003.1"/>
</dbReference>
<dbReference type="AlphaFoldDB" id="A0A2X2VPT1"/>
<keyword evidence="4" id="KW-1185">Reference proteome</keyword>
<dbReference type="Pfam" id="PF12702">
    <property type="entry name" value="Lipocalin_3"/>
    <property type="match status" value="1"/>
</dbReference>
<dbReference type="Proteomes" id="UP000199426">
    <property type="component" value="Unassembled WGS sequence"/>
</dbReference>
<evidence type="ECO:0000313" key="4">
    <source>
        <dbReference type="Proteomes" id="UP000199426"/>
    </source>
</evidence>
<dbReference type="PROSITE" id="PS51257">
    <property type="entry name" value="PROKAR_LIPOPROTEIN"/>
    <property type="match status" value="1"/>
</dbReference>
<evidence type="ECO:0000259" key="1">
    <source>
        <dbReference type="Pfam" id="PF12702"/>
    </source>
</evidence>
<name>A0A2X2VPT1_CHRJE</name>
<evidence type="ECO:0000313" key="2">
    <source>
        <dbReference type="EMBL" id="SDI84434.1"/>
    </source>
</evidence>
<dbReference type="Gene3D" id="2.40.128.280">
    <property type="match status" value="1"/>
</dbReference>
<protein>
    <submittedName>
        <fullName evidence="3">Lipocalin-like</fullName>
    </submittedName>
</protein>
<dbReference type="Proteomes" id="UP000251670">
    <property type="component" value="Unassembled WGS sequence"/>
</dbReference>
<reference evidence="3 5" key="2">
    <citation type="submission" date="2018-06" db="EMBL/GenBank/DDBJ databases">
        <authorList>
            <consortium name="Pathogen Informatics"/>
            <person name="Doyle S."/>
        </authorList>
    </citation>
    <scope>NUCLEOTIDE SEQUENCE [LARGE SCALE GENOMIC DNA]</scope>
    <source>
        <strain evidence="3 5">NCTC13492</strain>
    </source>
</reference>